<reference evidence="2 4" key="1">
    <citation type="submission" date="2015-07" db="EMBL/GenBank/DDBJ databases">
        <authorList>
            <person name="Noorani M."/>
        </authorList>
    </citation>
    <scope>NUCLEOTIDE SEQUENCE [LARGE SCALE GENOMIC DNA]</scope>
    <source>
        <strain evidence="2 4">W1435</strain>
    </source>
</reference>
<evidence type="ECO:0000256" key="1">
    <source>
        <dbReference type="SAM" id="SignalP"/>
    </source>
</evidence>
<dbReference type="OrthoDB" id="1058023at2"/>
<proteinExistence type="predicted"/>
<gene>
    <name evidence="2" type="ORF">ADJ77_12720</name>
    <name evidence="3" type="ORF">J5A51_02960</name>
</gene>
<evidence type="ECO:0000313" key="2">
    <source>
        <dbReference type="EMBL" id="AKU70583.1"/>
    </source>
</evidence>
<accession>A0A0K1NNX7</accession>
<feature type="chain" id="PRO_5044544707" evidence="1">
    <location>
        <begin position="20"/>
        <end position="520"/>
    </location>
</feature>
<sequence length="520" mass="59012">MKKTLFSICALLLSLTASAQLVDTPEGRLIDNMYRTSDSWVKKSWTSMEAGKYEGLVSKIVEGKDGCLYVYNPLSGLDSKSWLKLEKVSDGKYKAVLPQVIYKDNNGGDDDDESVSSERIFTLNRMKNKGNDKYEVVAKDKNYMEFTWDGTTLKMLGVGSKNEILGMVYNKDTWESRYGDWGVTIQTFDNSLVTPPASAEKKQYTLTTKEETSPRIIETAVSGDDIYLKGIFKSKKLADVWVKLTRQGDKAVMLTNQYLGRTVKTDFMNYSNDMAEYHTYAAAFDNATTVADKLEFTINAADGKLTSDKMLRIVMGKSSAANMPKEELETLEDIVLTPYQHKAGNPETPKLHYCSAVESYDYSTTTITLAFYVKNVDVDGNYLNPEKMYYNVYINDSKEPFKFTKSQFFYLDKDMTDIPFNYKDKRNDDIKIAGDQRILHFYDASIRKLSVVMVYEEDGKKYSSEPMTTQVTTTGIENATINKNTTEKYYTVDGRQLQHLQKGLNVVKSSDGTTRKVLVK</sequence>
<dbReference type="EMBL" id="CP072369">
    <property type="protein sequence ID" value="QUB86227.1"/>
    <property type="molecule type" value="Genomic_DNA"/>
</dbReference>
<name>A0A0K1NNX7_9BACT</name>
<dbReference type="AlphaFoldDB" id="A0A0K1NNX7"/>
<keyword evidence="1" id="KW-0732">Signal</keyword>
<dbReference type="Proteomes" id="UP000682005">
    <property type="component" value="Chromosome 2"/>
</dbReference>
<protein>
    <submittedName>
        <fullName evidence="2">Uncharacterized protein</fullName>
    </submittedName>
</protein>
<evidence type="ECO:0000313" key="5">
    <source>
        <dbReference type="Proteomes" id="UP000682005"/>
    </source>
</evidence>
<dbReference type="STRING" id="1236517.ADJ77_12720"/>
<feature type="signal peptide" evidence="1">
    <location>
        <begin position="1"/>
        <end position="19"/>
    </location>
</feature>
<organism evidence="2 4">
    <name type="scientific">Prevotella fusca JCM 17724</name>
    <dbReference type="NCBI Taxonomy" id="1236517"/>
    <lineage>
        <taxon>Bacteria</taxon>
        <taxon>Pseudomonadati</taxon>
        <taxon>Bacteroidota</taxon>
        <taxon>Bacteroidia</taxon>
        <taxon>Bacteroidales</taxon>
        <taxon>Prevotellaceae</taxon>
        <taxon>Prevotella</taxon>
    </lineage>
</organism>
<dbReference type="EMBL" id="CP012075">
    <property type="protein sequence ID" value="AKU70583.1"/>
    <property type="molecule type" value="Genomic_DNA"/>
</dbReference>
<reference evidence="3 5" key="2">
    <citation type="submission" date="2021-03" db="EMBL/GenBank/DDBJ databases">
        <title>Human Oral Microbial Genomes.</title>
        <authorList>
            <person name="Johnston C.D."/>
            <person name="Chen T."/>
            <person name="Dewhirst F.E."/>
        </authorList>
    </citation>
    <scope>NUCLEOTIDE SEQUENCE [LARGE SCALE GENOMIC DNA]</scope>
    <source>
        <strain evidence="3 5">W1435</strain>
    </source>
</reference>
<keyword evidence="5" id="KW-1185">Reference proteome</keyword>
<evidence type="ECO:0000313" key="4">
    <source>
        <dbReference type="Proteomes" id="UP000060345"/>
    </source>
</evidence>
<dbReference type="RefSeq" id="WP_025078995.1">
    <property type="nucleotide sequence ID" value="NZ_BAKO01000035.1"/>
</dbReference>
<evidence type="ECO:0000313" key="3">
    <source>
        <dbReference type="EMBL" id="QUB86227.1"/>
    </source>
</evidence>
<dbReference type="KEGG" id="pfus:ADJ77_12720"/>
<dbReference type="Proteomes" id="UP000060345">
    <property type="component" value="Chromosome 2"/>
</dbReference>